<gene>
    <name evidence="2" type="ORF">GCM10023315_22730</name>
</gene>
<organism evidence="2 3">
    <name type="scientific">Algibacter aquimarinus</name>
    <dbReference type="NCBI Taxonomy" id="1136748"/>
    <lineage>
        <taxon>Bacteria</taxon>
        <taxon>Pseudomonadati</taxon>
        <taxon>Bacteroidota</taxon>
        <taxon>Flavobacteriia</taxon>
        <taxon>Flavobacteriales</taxon>
        <taxon>Flavobacteriaceae</taxon>
        <taxon>Algibacter</taxon>
    </lineage>
</organism>
<dbReference type="EMBL" id="BAABJK010000007">
    <property type="protein sequence ID" value="GAA4971999.1"/>
    <property type="molecule type" value="Genomic_DNA"/>
</dbReference>
<dbReference type="GO" id="GO:0016787">
    <property type="term" value="F:hydrolase activity"/>
    <property type="evidence" value="ECO:0007669"/>
    <property type="project" value="UniProtKB-KW"/>
</dbReference>
<dbReference type="RefSeq" id="WP_345168663.1">
    <property type="nucleotide sequence ID" value="NZ_BAABJK010000007.1"/>
</dbReference>
<accession>A0ABP9HJA4</accession>
<evidence type="ECO:0000259" key="1">
    <source>
        <dbReference type="Pfam" id="PF00561"/>
    </source>
</evidence>
<proteinExistence type="predicted"/>
<evidence type="ECO:0000313" key="2">
    <source>
        <dbReference type="EMBL" id="GAA4971999.1"/>
    </source>
</evidence>
<dbReference type="Gene3D" id="3.40.50.1820">
    <property type="entry name" value="alpha/beta hydrolase"/>
    <property type="match status" value="1"/>
</dbReference>
<dbReference type="PANTHER" id="PTHR43798">
    <property type="entry name" value="MONOACYLGLYCEROL LIPASE"/>
    <property type="match status" value="1"/>
</dbReference>
<dbReference type="InterPro" id="IPR029058">
    <property type="entry name" value="AB_hydrolase_fold"/>
</dbReference>
<sequence length="259" mass="29332">MNLQHKGIYIYFSDTGSGSPVILLHGFLENSNMWQPFIPTISKNNRVICIDLLGHGKTECLGYIHSMELMAEAVEAVLKYLKITKATFVGHSMGGYVVLAFAEKNPDKISGICLMNSTAEADCIERKQNRDRAIALVKENHERFVKMGIVNLFRPKNRTLFSEEINKVISEALKTPVQGIIAALEGMKIRKSREHILKDSALNKIMMISKKDPVLIYSSLINQAKKTNTKIIEFPDGHMCHIENKNDFLQKLMHFIENI</sequence>
<feature type="domain" description="AB hydrolase-1" evidence="1">
    <location>
        <begin position="20"/>
        <end position="244"/>
    </location>
</feature>
<keyword evidence="2" id="KW-0378">Hydrolase</keyword>
<dbReference type="Proteomes" id="UP001501692">
    <property type="component" value="Unassembled WGS sequence"/>
</dbReference>
<protein>
    <submittedName>
        <fullName evidence="2">Alpha/beta hydrolase</fullName>
    </submittedName>
</protein>
<dbReference type="InterPro" id="IPR000073">
    <property type="entry name" value="AB_hydrolase_1"/>
</dbReference>
<dbReference type="InterPro" id="IPR050266">
    <property type="entry name" value="AB_hydrolase_sf"/>
</dbReference>
<name>A0ABP9HJA4_9FLAO</name>
<keyword evidence="3" id="KW-1185">Reference proteome</keyword>
<dbReference type="SUPFAM" id="SSF53474">
    <property type="entry name" value="alpha/beta-Hydrolases"/>
    <property type="match status" value="1"/>
</dbReference>
<comment type="caution">
    <text evidence="2">The sequence shown here is derived from an EMBL/GenBank/DDBJ whole genome shotgun (WGS) entry which is preliminary data.</text>
</comment>
<dbReference type="PRINTS" id="PR00111">
    <property type="entry name" value="ABHYDROLASE"/>
</dbReference>
<dbReference type="Pfam" id="PF00561">
    <property type="entry name" value="Abhydrolase_1"/>
    <property type="match status" value="1"/>
</dbReference>
<evidence type="ECO:0000313" key="3">
    <source>
        <dbReference type="Proteomes" id="UP001501692"/>
    </source>
</evidence>
<dbReference type="PANTHER" id="PTHR43798:SF20">
    <property type="entry name" value="2-SUCCINYL-6-HYDROXY-2,4-CYCLOHEXADIENE-1-CARBOXYLATE SYNTHASE-RELATED"/>
    <property type="match status" value="1"/>
</dbReference>
<reference evidence="3" key="1">
    <citation type="journal article" date="2019" name="Int. J. Syst. Evol. Microbiol.">
        <title>The Global Catalogue of Microorganisms (GCM) 10K type strain sequencing project: providing services to taxonomists for standard genome sequencing and annotation.</title>
        <authorList>
            <consortium name="The Broad Institute Genomics Platform"/>
            <consortium name="The Broad Institute Genome Sequencing Center for Infectious Disease"/>
            <person name="Wu L."/>
            <person name="Ma J."/>
        </authorList>
    </citation>
    <scope>NUCLEOTIDE SEQUENCE [LARGE SCALE GENOMIC DNA]</scope>
    <source>
        <strain evidence="3">JCM 18287</strain>
    </source>
</reference>